<dbReference type="EMBL" id="KI392605">
    <property type="protein sequence ID" value="ERN12758.1"/>
    <property type="molecule type" value="Genomic_DNA"/>
</dbReference>
<evidence type="ECO:0000259" key="5">
    <source>
        <dbReference type="Pfam" id="PF03936"/>
    </source>
</evidence>
<keyword evidence="4" id="KW-0456">Lyase</keyword>
<protein>
    <recommendedName>
        <fullName evidence="5">Terpene synthase metal-binding domain-containing protein</fullName>
    </recommendedName>
</protein>
<proteinExistence type="predicted"/>
<accession>W1PX37</accession>
<dbReference type="PANTHER" id="PTHR31225">
    <property type="entry name" value="OS04G0344100 PROTEIN-RELATED"/>
    <property type="match status" value="1"/>
</dbReference>
<evidence type="ECO:0000256" key="1">
    <source>
        <dbReference type="ARBA" id="ARBA00001946"/>
    </source>
</evidence>
<evidence type="ECO:0000256" key="3">
    <source>
        <dbReference type="ARBA" id="ARBA00022842"/>
    </source>
</evidence>
<dbReference type="eggNOG" id="ENOG502QTGK">
    <property type="taxonomic scope" value="Eukaryota"/>
</dbReference>
<dbReference type="SUPFAM" id="SSF48576">
    <property type="entry name" value="Terpenoid synthases"/>
    <property type="match status" value="1"/>
</dbReference>
<dbReference type="InterPro" id="IPR005630">
    <property type="entry name" value="Terpene_synthase_metal-bd"/>
</dbReference>
<feature type="non-terminal residue" evidence="6">
    <location>
        <position position="130"/>
    </location>
</feature>
<organism evidence="6 7">
    <name type="scientific">Amborella trichopoda</name>
    <dbReference type="NCBI Taxonomy" id="13333"/>
    <lineage>
        <taxon>Eukaryota</taxon>
        <taxon>Viridiplantae</taxon>
        <taxon>Streptophyta</taxon>
        <taxon>Embryophyta</taxon>
        <taxon>Tracheophyta</taxon>
        <taxon>Spermatophyta</taxon>
        <taxon>Magnoliopsida</taxon>
        <taxon>Amborellales</taxon>
        <taxon>Amborellaceae</taxon>
        <taxon>Amborella</taxon>
    </lineage>
</organism>
<dbReference type="Proteomes" id="UP000017836">
    <property type="component" value="Unassembled WGS sequence"/>
</dbReference>
<dbReference type="HOGENOM" id="CLU_1943525_0_0_1"/>
<evidence type="ECO:0000256" key="2">
    <source>
        <dbReference type="ARBA" id="ARBA00022723"/>
    </source>
</evidence>
<dbReference type="Pfam" id="PF03936">
    <property type="entry name" value="Terpene_synth_C"/>
    <property type="match status" value="1"/>
</dbReference>
<feature type="domain" description="Terpene synthase metal-binding" evidence="5">
    <location>
        <begin position="18"/>
        <end position="127"/>
    </location>
</feature>
<gene>
    <name evidence="6" type="ORF">AMTR_s00043p00175880</name>
</gene>
<name>W1PX37_AMBTC</name>
<dbReference type="OMA" id="DITDHPR"/>
<dbReference type="AlphaFoldDB" id="W1PX37"/>
<dbReference type="InterPro" id="IPR008949">
    <property type="entry name" value="Isoprenoid_synthase_dom_sf"/>
</dbReference>
<dbReference type="GO" id="GO:0010333">
    <property type="term" value="F:terpene synthase activity"/>
    <property type="evidence" value="ECO:0007669"/>
    <property type="project" value="InterPro"/>
</dbReference>
<keyword evidence="2" id="KW-0479">Metal-binding</keyword>
<evidence type="ECO:0000313" key="6">
    <source>
        <dbReference type="EMBL" id="ERN12758.1"/>
    </source>
</evidence>
<dbReference type="PANTHER" id="PTHR31225:SF0">
    <property type="entry name" value="S-(+)-LINALOOL SYNTHASE, CHLOROPLASTIC"/>
    <property type="match status" value="1"/>
</dbReference>
<reference evidence="7" key="1">
    <citation type="journal article" date="2013" name="Science">
        <title>The Amborella genome and the evolution of flowering plants.</title>
        <authorList>
            <consortium name="Amborella Genome Project"/>
        </authorList>
    </citation>
    <scope>NUCLEOTIDE SEQUENCE [LARGE SCALE GENOMIC DNA]</scope>
</reference>
<evidence type="ECO:0000256" key="4">
    <source>
        <dbReference type="ARBA" id="ARBA00023239"/>
    </source>
</evidence>
<comment type="cofactor">
    <cofactor evidence="1">
        <name>Mg(2+)</name>
        <dbReference type="ChEBI" id="CHEBI:18420"/>
    </cofactor>
</comment>
<dbReference type="GO" id="GO:0000287">
    <property type="term" value="F:magnesium ion binding"/>
    <property type="evidence" value="ECO:0007669"/>
    <property type="project" value="InterPro"/>
</dbReference>
<dbReference type="InterPro" id="IPR050148">
    <property type="entry name" value="Terpene_synthase-like"/>
</dbReference>
<evidence type="ECO:0000313" key="7">
    <source>
        <dbReference type="Proteomes" id="UP000017836"/>
    </source>
</evidence>
<dbReference type="Gene3D" id="1.10.600.10">
    <property type="entry name" value="Farnesyl Diphosphate Synthase"/>
    <property type="match status" value="1"/>
</dbReference>
<keyword evidence="3" id="KW-0460">Magnesium</keyword>
<keyword evidence="7" id="KW-1185">Reference proteome</keyword>
<sequence>MVQSMYKGELKEVSRLWRELDMEKELAFARDQIHHWFMWPVAIVPEPQYSKCRVDMTKAISFIYLIDDIYDVYGSMDELELFTQAITREIHGLPKYMKVCYLALHDVIRDIAQKIHKKHGLDITDHPRQA</sequence>
<dbReference type="GO" id="GO:0016114">
    <property type="term" value="P:terpenoid biosynthetic process"/>
    <property type="evidence" value="ECO:0007669"/>
    <property type="project" value="InterPro"/>
</dbReference>
<dbReference type="Gramene" id="ERN12758">
    <property type="protein sequence ID" value="ERN12758"/>
    <property type="gene ID" value="AMTR_s00043p00175880"/>
</dbReference>